<keyword evidence="1" id="KW-0175">Coiled coil</keyword>
<accession>A0A0D2NN88</accession>
<name>A0A0D2NN88_HYPSF</name>
<feature type="region of interest" description="Disordered" evidence="2">
    <location>
        <begin position="472"/>
        <end position="544"/>
    </location>
</feature>
<evidence type="ECO:0000313" key="3">
    <source>
        <dbReference type="EMBL" id="KJA18186.1"/>
    </source>
</evidence>
<dbReference type="Proteomes" id="UP000054270">
    <property type="component" value="Unassembled WGS sequence"/>
</dbReference>
<sequence>MGSSSLRRRTDSPHTVIPTGATPRQASIAHRAGSPPRAAAVAGPSRTSEPAVAGPSRISDTGPHEILVDSAEEIDELDETEADPNEIDQLLDSDPAPAPDLADAADLLAIPVPPASRQHSDTTPPLDTAIARLSSLEPEQHYSASAIAAYLKPVLRELARLRQDARERDAAEAGPAHTESTPPLDTALSCLSNLGNEKHYSVSAIAAYLKPVLQELARLHYVEREHAVAAAEIRRQATAVRTADAHAAAAALARAQEESSAYATRLAEAHAEVAALKEAVQSAEGRIAAGESAHSQARAQATRVAELLVQRAHEVQELRASGLAADARAKTADDELARLRETAALSAWRIDEGGKRVEALQHAAGVQGAALRDAREEIERLKGDAKTAAERREVADDEIECWRAAAAASGERVAVLEAEIARLKAVEERCERAEAAGREARALLGAAQKEIGRLRVENAGLREEATVADVQRLREGTVTPRKPSRVVPPGQGTSRDATSTPTPRRKKDATTLTQHPPRKTPPGQSPARQERAAPPQPPDPAPSVEMLQDIHVDIICATVDGIAVCRFCLGSDPEVITTFERSAIRDIHAHNMQVHRAEYSQFMFDKSQDLLGLRELITREEGD</sequence>
<feature type="region of interest" description="Disordered" evidence="2">
    <location>
        <begin position="1"/>
        <end position="63"/>
    </location>
</feature>
<evidence type="ECO:0000256" key="1">
    <source>
        <dbReference type="SAM" id="Coils"/>
    </source>
</evidence>
<dbReference type="AlphaFoldDB" id="A0A0D2NN88"/>
<organism evidence="3 4">
    <name type="scientific">Hypholoma sublateritium (strain FD-334 SS-4)</name>
    <dbReference type="NCBI Taxonomy" id="945553"/>
    <lineage>
        <taxon>Eukaryota</taxon>
        <taxon>Fungi</taxon>
        <taxon>Dikarya</taxon>
        <taxon>Basidiomycota</taxon>
        <taxon>Agaricomycotina</taxon>
        <taxon>Agaricomycetes</taxon>
        <taxon>Agaricomycetidae</taxon>
        <taxon>Agaricales</taxon>
        <taxon>Agaricineae</taxon>
        <taxon>Strophariaceae</taxon>
        <taxon>Hypholoma</taxon>
    </lineage>
</organism>
<feature type="compositionally biased region" description="Low complexity" evidence="2">
    <location>
        <begin position="92"/>
        <end position="101"/>
    </location>
</feature>
<evidence type="ECO:0000256" key="2">
    <source>
        <dbReference type="SAM" id="MobiDB-lite"/>
    </source>
</evidence>
<feature type="region of interest" description="Disordered" evidence="2">
    <location>
        <begin position="77"/>
        <end position="101"/>
    </location>
</feature>
<keyword evidence="4" id="KW-1185">Reference proteome</keyword>
<feature type="coiled-coil region" evidence="1">
    <location>
        <begin position="371"/>
        <end position="464"/>
    </location>
</feature>
<dbReference type="EMBL" id="KN817592">
    <property type="protein sequence ID" value="KJA18186.1"/>
    <property type="molecule type" value="Genomic_DNA"/>
</dbReference>
<feature type="compositionally biased region" description="Acidic residues" evidence="2">
    <location>
        <begin position="77"/>
        <end position="91"/>
    </location>
</feature>
<evidence type="ECO:0000313" key="4">
    <source>
        <dbReference type="Proteomes" id="UP000054270"/>
    </source>
</evidence>
<feature type="coiled-coil region" evidence="1">
    <location>
        <begin position="252"/>
        <end position="286"/>
    </location>
</feature>
<reference evidence="4" key="1">
    <citation type="submission" date="2014-04" db="EMBL/GenBank/DDBJ databases">
        <title>Evolutionary Origins and Diversification of the Mycorrhizal Mutualists.</title>
        <authorList>
            <consortium name="DOE Joint Genome Institute"/>
            <consortium name="Mycorrhizal Genomics Consortium"/>
            <person name="Kohler A."/>
            <person name="Kuo A."/>
            <person name="Nagy L.G."/>
            <person name="Floudas D."/>
            <person name="Copeland A."/>
            <person name="Barry K.W."/>
            <person name="Cichocki N."/>
            <person name="Veneault-Fourrey C."/>
            <person name="LaButti K."/>
            <person name="Lindquist E.A."/>
            <person name="Lipzen A."/>
            <person name="Lundell T."/>
            <person name="Morin E."/>
            <person name="Murat C."/>
            <person name="Riley R."/>
            <person name="Ohm R."/>
            <person name="Sun H."/>
            <person name="Tunlid A."/>
            <person name="Henrissat B."/>
            <person name="Grigoriev I.V."/>
            <person name="Hibbett D.S."/>
            <person name="Martin F."/>
        </authorList>
    </citation>
    <scope>NUCLEOTIDE SEQUENCE [LARGE SCALE GENOMIC DNA]</scope>
    <source>
        <strain evidence="4">FD-334 SS-4</strain>
    </source>
</reference>
<proteinExistence type="predicted"/>
<protein>
    <submittedName>
        <fullName evidence="3">Uncharacterized protein</fullName>
    </submittedName>
</protein>
<feature type="compositionally biased region" description="Polar residues" evidence="2">
    <location>
        <begin position="491"/>
        <end position="502"/>
    </location>
</feature>
<gene>
    <name evidence="3" type="ORF">HYPSUDRAFT_965824</name>
</gene>